<accession>A0A8K0L1D1</accession>
<keyword evidence="3" id="KW-0560">Oxidoreductase</keyword>
<keyword evidence="1" id="KW-0489">Methyltransferase</keyword>
<sequence length="875" mass="98709">MAPALLEPQTHDQPISPSAQIIDIRNGADFTPLTEQIRSGLNVPAGQEKRLPTLLLYSREGLQLFEKITYLDEYYLTNQEIQVLQTYADRIAERIALKPDSILLELGSGNLRKVRLLLEALERKRCSVSYYALDLSREELERTLAEIPPGTFHHVKCFGLWGTYDDGLAWLKQPKNLKRPKTILSLGSSIGNFDRKEAAEFLAQFRQVLGKGDSFLLGVDACTNPEKVYHAYNDRHGLTHEFVLHGLSQANQLLGYRAFETAHWEVIGEYDITAGRHHAFVSPKKDVIVEGAQIRAGERVRIEESYKYDFDQSEELFQAAGMNEGTRWTNDDGDYALYLINKPPVQFPSHPEQYAAHPVPTIDDFHVLWQAWDTVTQDMISEDDLLDKPIKLRNACIFYLGHIPAFLDIHLTKATRGSATQPAYYHSIFERGIDPDVDDPEKCHAHSEIPDEWPPLSDMLDYQSKVRARVLQLFESGLATTDRQVQRALWLGVEHEIMHLETLLYMLVQSEKTLPPPGTIAPDFAALAKHAERMAVSNEWFTVPAQEIEIGIDDPDDNSGPEHYMGWDNERPKRAKKVDRFEIKGRPITNREYAIFLEATGNNSVPSSWMEKEHASSGHTSGVANGHTNGHVNGHAQKHTNHSINGHSTGHTPEVSKSYLSNKSVRTVYGPVSLQHALDWPVAASFDELAACAAYMGGRIPTFEEARSAYHHAETIRRKEAQQSLSPTIPAVNSHLVNDGVEETPPDTQAVKSADQGSNLDPRDLFIDLTHTNTGFKHWHPIPVTDRGNRLGGQSDMGGLWEWTSTTLAPWEQFQAMELYPGYTADFFDDKHNIVLGGSWATMPRIAGRKSFVNWYQRNYPYVWAGGRLVRDVVE</sequence>
<evidence type="ECO:0000259" key="8">
    <source>
        <dbReference type="Pfam" id="PF10017"/>
    </source>
</evidence>
<dbReference type="NCBIfam" id="TIGR03439">
    <property type="entry name" value="methyl_EasF"/>
    <property type="match status" value="1"/>
</dbReference>
<keyword evidence="2" id="KW-0808">Transferase</keyword>
<feature type="compositionally biased region" description="Polar residues" evidence="6">
    <location>
        <begin position="642"/>
        <end position="651"/>
    </location>
</feature>
<evidence type="ECO:0000256" key="4">
    <source>
        <dbReference type="ARBA" id="ARBA00023004"/>
    </source>
</evidence>
<feature type="domain" description="DinB-like" evidence="9">
    <location>
        <begin position="368"/>
        <end position="503"/>
    </location>
</feature>
<dbReference type="EMBL" id="JAESVG020000004">
    <property type="protein sequence ID" value="KAG8628091.1"/>
    <property type="molecule type" value="Genomic_DNA"/>
</dbReference>
<dbReference type="InterPro" id="IPR024775">
    <property type="entry name" value="DinB-like"/>
</dbReference>
<dbReference type="Pfam" id="PF03781">
    <property type="entry name" value="FGE-sulfatase"/>
    <property type="match status" value="1"/>
</dbReference>
<comment type="caution">
    <text evidence="10">The sequence shown here is derived from an EMBL/GenBank/DDBJ whole genome shotgun (WGS) entry which is preliminary data.</text>
</comment>
<feature type="domain" description="Sulfatase-modifying factor enzyme-like" evidence="7">
    <location>
        <begin position="562"/>
        <end position="871"/>
    </location>
</feature>
<evidence type="ECO:0000313" key="11">
    <source>
        <dbReference type="Proteomes" id="UP000809789"/>
    </source>
</evidence>
<dbReference type="InterPro" id="IPR029063">
    <property type="entry name" value="SAM-dependent_MTases_sf"/>
</dbReference>
<dbReference type="SUPFAM" id="SSF53335">
    <property type="entry name" value="S-adenosyl-L-methionine-dependent methyltransferases"/>
    <property type="match status" value="1"/>
</dbReference>
<dbReference type="Gene3D" id="3.90.1580.10">
    <property type="entry name" value="paralog of FGE (formylglycine-generating enzyme)"/>
    <property type="match status" value="1"/>
</dbReference>
<proteinExistence type="predicted"/>
<dbReference type="InterPro" id="IPR051128">
    <property type="entry name" value="EgtD_Methyltrsf_superfamily"/>
</dbReference>
<dbReference type="SUPFAM" id="SSF56436">
    <property type="entry name" value="C-type lectin-like"/>
    <property type="match status" value="1"/>
</dbReference>
<dbReference type="Pfam" id="PF10017">
    <property type="entry name" value="Methyltransf_33"/>
    <property type="match status" value="1"/>
</dbReference>
<dbReference type="GO" id="GO:0008168">
    <property type="term" value="F:methyltransferase activity"/>
    <property type="evidence" value="ECO:0007669"/>
    <property type="project" value="UniProtKB-KW"/>
</dbReference>
<organism evidence="10 11">
    <name type="scientific">Elsinoe batatas</name>
    <dbReference type="NCBI Taxonomy" id="2601811"/>
    <lineage>
        <taxon>Eukaryota</taxon>
        <taxon>Fungi</taxon>
        <taxon>Dikarya</taxon>
        <taxon>Ascomycota</taxon>
        <taxon>Pezizomycotina</taxon>
        <taxon>Dothideomycetes</taxon>
        <taxon>Dothideomycetidae</taxon>
        <taxon>Myriangiales</taxon>
        <taxon>Elsinoaceae</taxon>
        <taxon>Elsinoe</taxon>
    </lineage>
</organism>
<evidence type="ECO:0000259" key="9">
    <source>
        <dbReference type="Pfam" id="PF12867"/>
    </source>
</evidence>
<dbReference type="InterPro" id="IPR019257">
    <property type="entry name" value="MeTrfase_dom"/>
</dbReference>
<dbReference type="InterPro" id="IPR017805">
    <property type="entry name" value="SAM_MeTrfase_EasF-type_put"/>
</dbReference>
<evidence type="ECO:0000256" key="6">
    <source>
        <dbReference type="SAM" id="MobiDB-lite"/>
    </source>
</evidence>
<dbReference type="InterPro" id="IPR042095">
    <property type="entry name" value="SUMF_sf"/>
</dbReference>
<dbReference type="OrthoDB" id="659at2759"/>
<dbReference type="PANTHER" id="PTHR43397:SF1">
    <property type="entry name" value="ERGOTHIONEINE BIOSYNTHESIS PROTEIN 1"/>
    <property type="match status" value="1"/>
</dbReference>
<dbReference type="Pfam" id="PF12867">
    <property type="entry name" value="DinB_2"/>
    <property type="match status" value="1"/>
</dbReference>
<keyword evidence="11" id="KW-1185">Reference proteome</keyword>
<dbReference type="PANTHER" id="PTHR43397">
    <property type="entry name" value="ERGOTHIONEINE BIOSYNTHESIS PROTEIN 1"/>
    <property type="match status" value="1"/>
</dbReference>
<evidence type="ECO:0000259" key="7">
    <source>
        <dbReference type="Pfam" id="PF03781"/>
    </source>
</evidence>
<dbReference type="AlphaFoldDB" id="A0A8K0L1D1"/>
<dbReference type="InterPro" id="IPR005532">
    <property type="entry name" value="SUMF_dom"/>
</dbReference>
<feature type="domain" description="Histidine-specific methyltransferase SAM-dependent" evidence="8">
    <location>
        <begin position="34"/>
        <end position="341"/>
    </location>
</feature>
<keyword evidence="4" id="KW-0408">Iron</keyword>
<dbReference type="Gene3D" id="3.40.50.150">
    <property type="entry name" value="Vaccinia Virus protein VP39"/>
    <property type="match status" value="1"/>
</dbReference>
<dbReference type="InterPro" id="IPR016187">
    <property type="entry name" value="CTDL_fold"/>
</dbReference>
<evidence type="ECO:0008006" key="12">
    <source>
        <dbReference type="Google" id="ProtNLM"/>
    </source>
</evidence>
<dbReference type="GO" id="GO:0032259">
    <property type="term" value="P:methylation"/>
    <property type="evidence" value="ECO:0007669"/>
    <property type="project" value="UniProtKB-KW"/>
</dbReference>
<evidence type="ECO:0000256" key="5">
    <source>
        <dbReference type="ARBA" id="ARBA00037882"/>
    </source>
</evidence>
<feature type="region of interest" description="Disordered" evidence="6">
    <location>
        <begin position="637"/>
        <end position="656"/>
    </location>
</feature>
<evidence type="ECO:0000256" key="3">
    <source>
        <dbReference type="ARBA" id="ARBA00023002"/>
    </source>
</evidence>
<evidence type="ECO:0000256" key="1">
    <source>
        <dbReference type="ARBA" id="ARBA00022603"/>
    </source>
</evidence>
<reference evidence="10" key="1">
    <citation type="submission" date="2021-07" db="EMBL/GenBank/DDBJ databases">
        <title>Elsinoe batatas strain:CRI-CJ2 Genome sequencing and assembly.</title>
        <authorList>
            <person name="Huang L."/>
        </authorList>
    </citation>
    <scope>NUCLEOTIDE SEQUENCE</scope>
    <source>
        <strain evidence="10">CRI-CJ2</strain>
    </source>
</reference>
<gene>
    <name evidence="10" type="ORF">KVT40_003964</name>
</gene>
<comment type="pathway">
    <text evidence="5">Amino-acid biosynthesis; ergothioneine biosynthesis.</text>
</comment>
<name>A0A8K0L1D1_9PEZI</name>
<dbReference type="Proteomes" id="UP000809789">
    <property type="component" value="Unassembled WGS sequence"/>
</dbReference>
<protein>
    <recommendedName>
        <fullName evidence="12">Ergothioneine biosynthesis protein 1</fullName>
    </recommendedName>
</protein>
<evidence type="ECO:0000256" key="2">
    <source>
        <dbReference type="ARBA" id="ARBA00022679"/>
    </source>
</evidence>
<evidence type="ECO:0000313" key="10">
    <source>
        <dbReference type="EMBL" id="KAG8628091.1"/>
    </source>
</evidence>